<dbReference type="PANTHER" id="PTHR45835:SF99">
    <property type="entry name" value="CHROMO DOMAIN-CONTAINING PROTEIN-RELATED"/>
    <property type="match status" value="1"/>
</dbReference>
<evidence type="ECO:0008006" key="3">
    <source>
        <dbReference type="Google" id="ProtNLM"/>
    </source>
</evidence>
<evidence type="ECO:0000313" key="1">
    <source>
        <dbReference type="EMBL" id="GMI66034.1"/>
    </source>
</evidence>
<evidence type="ECO:0000313" key="2">
    <source>
        <dbReference type="Proteomes" id="UP001165190"/>
    </source>
</evidence>
<dbReference type="PANTHER" id="PTHR45835">
    <property type="entry name" value="YALI0A06105P"/>
    <property type="match status" value="1"/>
</dbReference>
<gene>
    <name evidence="1" type="ORF">HRI_000272700</name>
</gene>
<dbReference type="OrthoDB" id="1938712at2759"/>
<name>A0A9W7LJ32_HIBTR</name>
<dbReference type="Proteomes" id="UP001165190">
    <property type="component" value="Unassembled WGS sequence"/>
</dbReference>
<dbReference type="GO" id="GO:0003676">
    <property type="term" value="F:nucleic acid binding"/>
    <property type="evidence" value="ECO:0007669"/>
    <property type="project" value="InterPro"/>
</dbReference>
<sequence>MKAMVSTYVSTCNVCQRVKVEQLPKPGLLQPLSIPQGAWEVITVDFIEGLPQSKKAICILVIIDKFTKYAHFIALSHPYTAIEVAMLYLD</sequence>
<dbReference type="SUPFAM" id="SSF53098">
    <property type="entry name" value="Ribonuclease H-like"/>
    <property type="match status" value="1"/>
</dbReference>
<organism evidence="1 2">
    <name type="scientific">Hibiscus trionum</name>
    <name type="common">Flower of an hour</name>
    <dbReference type="NCBI Taxonomy" id="183268"/>
    <lineage>
        <taxon>Eukaryota</taxon>
        <taxon>Viridiplantae</taxon>
        <taxon>Streptophyta</taxon>
        <taxon>Embryophyta</taxon>
        <taxon>Tracheophyta</taxon>
        <taxon>Spermatophyta</taxon>
        <taxon>Magnoliopsida</taxon>
        <taxon>eudicotyledons</taxon>
        <taxon>Gunneridae</taxon>
        <taxon>Pentapetalae</taxon>
        <taxon>rosids</taxon>
        <taxon>malvids</taxon>
        <taxon>Malvales</taxon>
        <taxon>Malvaceae</taxon>
        <taxon>Malvoideae</taxon>
        <taxon>Hibiscus</taxon>
    </lineage>
</organism>
<dbReference type="EMBL" id="BSYR01000004">
    <property type="protein sequence ID" value="GMI66034.1"/>
    <property type="molecule type" value="Genomic_DNA"/>
</dbReference>
<proteinExistence type="predicted"/>
<protein>
    <recommendedName>
        <fullName evidence="3">Integrase catalytic domain-containing protein</fullName>
    </recommendedName>
</protein>
<reference evidence="1" key="1">
    <citation type="submission" date="2023-05" db="EMBL/GenBank/DDBJ databases">
        <title>Genome and transcriptome analyses reveal genes involved in the formation of fine ridges on petal epidermal cells in Hibiscus trionum.</title>
        <authorList>
            <person name="Koshimizu S."/>
            <person name="Masuda S."/>
            <person name="Ishii T."/>
            <person name="Shirasu K."/>
            <person name="Hoshino A."/>
            <person name="Arita M."/>
        </authorList>
    </citation>
    <scope>NUCLEOTIDE SEQUENCE</scope>
    <source>
        <strain evidence="1">Hamamatsu line</strain>
    </source>
</reference>
<keyword evidence="2" id="KW-1185">Reference proteome</keyword>
<dbReference type="Gene3D" id="3.30.420.10">
    <property type="entry name" value="Ribonuclease H-like superfamily/Ribonuclease H"/>
    <property type="match status" value="1"/>
</dbReference>
<dbReference type="InterPro" id="IPR036397">
    <property type="entry name" value="RNaseH_sf"/>
</dbReference>
<comment type="caution">
    <text evidence="1">The sequence shown here is derived from an EMBL/GenBank/DDBJ whole genome shotgun (WGS) entry which is preliminary data.</text>
</comment>
<accession>A0A9W7LJ32</accession>
<dbReference type="AlphaFoldDB" id="A0A9W7LJ32"/>
<dbReference type="InterPro" id="IPR012337">
    <property type="entry name" value="RNaseH-like_sf"/>
</dbReference>